<dbReference type="RefSeq" id="WP_131939271.1">
    <property type="nucleotide sequence ID" value="NZ_BAAAMX010000011.1"/>
</dbReference>
<organism evidence="3 4">
    <name type="scientific">Actinomadura bangladeshensis</name>
    <dbReference type="NCBI Taxonomy" id="453573"/>
    <lineage>
        <taxon>Bacteria</taxon>
        <taxon>Bacillati</taxon>
        <taxon>Actinomycetota</taxon>
        <taxon>Actinomycetes</taxon>
        <taxon>Streptosporangiales</taxon>
        <taxon>Thermomonosporaceae</taxon>
        <taxon>Actinomadura</taxon>
    </lineage>
</organism>
<protein>
    <submittedName>
        <fullName evidence="3">ABC transporter permease</fullName>
    </submittedName>
</protein>
<comment type="caution">
    <text evidence="3">The sequence shown here is derived from an EMBL/GenBank/DDBJ whole genome shotgun (WGS) entry which is preliminary data.</text>
</comment>
<keyword evidence="1" id="KW-1133">Transmembrane helix</keyword>
<dbReference type="OrthoDB" id="3481766at2"/>
<sequence length="131" mass="13230">MWIAPERRSLSRWAVPGLVLAAGVVVGAVLAADGRSGTALVALGALAGYALYLGYRRNEPALPISDGFGSGTRARAHLRAAATTGDVLTVAVVGGLVVQALRGSDITAYAWLAAVAGVTYLLAALAGTRSL</sequence>
<feature type="transmembrane region" description="Helical" evidence="1">
    <location>
        <begin position="38"/>
        <end position="55"/>
    </location>
</feature>
<evidence type="ECO:0000313" key="3">
    <source>
        <dbReference type="EMBL" id="TDC16383.1"/>
    </source>
</evidence>
<accession>A0A4R4P6D0</accession>
<evidence type="ECO:0000313" key="4">
    <source>
        <dbReference type="Proteomes" id="UP000295431"/>
    </source>
</evidence>
<name>A0A4R4P6D0_9ACTN</name>
<feature type="transmembrane region" description="Helical" evidence="1">
    <location>
        <begin position="76"/>
        <end position="100"/>
    </location>
</feature>
<reference evidence="3 4" key="1">
    <citation type="submission" date="2019-03" db="EMBL/GenBank/DDBJ databases">
        <title>Draft genome sequences of novel Actinobacteria.</title>
        <authorList>
            <person name="Sahin N."/>
            <person name="Ay H."/>
            <person name="Saygin H."/>
        </authorList>
    </citation>
    <scope>NUCLEOTIDE SEQUENCE [LARGE SCALE GENOMIC DNA]</scope>
    <source>
        <strain evidence="3 4">DSM 45347</strain>
    </source>
</reference>
<evidence type="ECO:0000313" key="2">
    <source>
        <dbReference type="EMBL" id="NEA24053.1"/>
    </source>
</evidence>
<evidence type="ECO:0000313" key="5">
    <source>
        <dbReference type="Proteomes" id="UP000475532"/>
    </source>
</evidence>
<reference evidence="2 5" key="2">
    <citation type="submission" date="2020-01" db="EMBL/GenBank/DDBJ databases">
        <title>Insect and environment-associated Actinomycetes.</title>
        <authorList>
            <person name="Currrie C."/>
            <person name="Chevrette M."/>
            <person name="Carlson C."/>
            <person name="Stubbendieck R."/>
            <person name="Wendt-Pienkowski E."/>
        </authorList>
    </citation>
    <scope>NUCLEOTIDE SEQUENCE [LARGE SCALE GENOMIC DNA]</scope>
    <source>
        <strain evidence="2 5">SID10258</strain>
    </source>
</reference>
<dbReference type="Proteomes" id="UP000295431">
    <property type="component" value="Unassembled WGS sequence"/>
</dbReference>
<keyword evidence="4" id="KW-1185">Reference proteome</keyword>
<feature type="transmembrane region" description="Helical" evidence="1">
    <location>
        <begin position="106"/>
        <end position="126"/>
    </location>
</feature>
<dbReference type="AlphaFoldDB" id="A0A4R4P6D0"/>
<gene>
    <name evidence="3" type="ORF">E1284_12820</name>
    <name evidence="2" type="ORF">G3I70_16380</name>
</gene>
<dbReference type="Proteomes" id="UP000475532">
    <property type="component" value="Unassembled WGS sequence"/>
</dbReference>
<proteinExistence type="predicted"/>
<dbReference type="EMBL" id="SMJW01000051">
    <property type="protein sequence ID" value="TDC16383.1"/>
    <property type="molecule type" value="Genomic_DNA"/>
</dbReference>
<keyword evidence="1" id="KW-0472">Membrane</keyword>
<keyword evidence="1" id="KW-0812">Transmembrane</keyword>
<feature type="transmembrane region" description="Helical" evidence="1">
    <location>
        <begin position="12"/>
        <end position="32"/>
    </location>
</feature>
<evidence type="ECO:0000256" key="1">
    <source>
        <dbReference type="SAM" id="Phobius"/>
    </source>
</evidence>
<dbReference type="EMBL" id="JAAGLI010000392">
    <property type="protein sequence ID" value="NEA24053.1"/>
    <property type="molecule type" value="Genomic_DNA"/>
</dbReference>